<accession>A0A937JZY4</accession>
<comment type="caution">
    <text evidence="2">The sequence shown here is derived from an EMBL/GenBank/DDBJ whole genome shotgun (WGS) entry which is preliminary data.</text>
</comment>
<evidence type="ECO:0000256" key="1">
    <source>
        <dbReference type="SAM" id="MobiDB-lite"/>
    </source>
</evidence>
<dbReference type="Proteomes" id="UP000659388">
    <property type="component" value="Unassembled WGS sequence"/>
</dbReference>
<gene>
    <name evidence="2" type="ORF">JL102_13285</name>
</gene>
<evidence type="ECO:0000313" key="3">
    <source>
        <dbReference type="Proteomes" id="UP000659388"/>
    </source>
</evidence>
<feature type="region of interest" description="Disordered" evidence="1">
    <location>
        <begin position="240"/>
        <end position="262"/>
    </location>
</feature>
<organism evidence="2 3">
    <name type="scientific">Fulvivirga sediminis</name>
    <dbReference type="NCBI Taxonomy" id="2803949"/>
    <lineage>
        <taxon>Bacteria</taxon>
        <taxon>Pseudomonadati</taxon>
        <taxon>Bacteroidota</taxon>
        <taxon>Cytophagia</taxon>
        <taxon>Cytophagales</taxon>
        <taxon>Fulvivirgaceae</taxon>
        <taxon>Fulvivirga</taxon>
    </lineage>
</organism>
<reference evidence="2" key="1">
    <citation type="submission" date="2021-01" db="EMBL/GenBank/DDBJ databases">
        <title>Fulvivirga kasyanovii gen. nov., sp nov., a novel member of the phylum Bacteroidetes isolated from seawater in a mussel farm.</title>
        <authorList>
            <person name="Zhao L.-H."/>
            <person name="Wang Z.-J."/>
        </authorList>
    </citation>
    <scope>NUCLEOTIDE SEQUENCE</scope>
    <source>
        <strain evidence="2">2943</strain>
    </source>
</reference>
<dbReference type="AlphaFoldDB" id="A0A937JZY4"/>
<keyword evidence="3" id="KW-1185">Reference proteome</keyword>
<dbReference type="InterPro" id="IPR022385">
    <property type="entry name" value="Rhs_assc_core"/>
</dbReference>
<evidence type="ECO:0008006" key="4">
    <source>
        <dbReference type="Google" id="ProtNLM"/>
    </source>
</evidence>
<dbReference type="Gene3D" id="2.180.10.10">
    <property type="entry name" value="RHS repeat-associated core"/>
    <property type="match status" value="1"/>
</dbReference>
<proteinExistence type="predicted"/>
<name>A0A937JZY4_9BACT</name>
<dbReference type="EMBL" id="JAESIY010000007">
    <property type="protein sequence ID" value="MBL3657114.1"/>
    <property type="molecule type" value="Genomic_DNA"/>
</dbReference>
<dbReference type="NCBIfam" id="TIGR03696">
    <property type="entry name" value="Rhs_assc_core"/>
    <property type="match status" value="1"/>
</dbReference>
<evidence type="ECO:0000313" key="2">
    <source>
        <dbReference type="EMBL" id="MBL3657114.1"/>
    </source>
</evidence>
<sequence length="282" mass="32613">MWQTYQGKTLDEIEEENTKKLLALTQYDYGARIYNPGIARFLSVDPLSSEFPWNSTYAFAENDVIRSIDLEGLEKLIVTKESSQIYNQFFKIARSDEVLKKAVWDPIHKSELRDKIHIYFVQVEHFGYGLGGAPDGRNIKGSVVEKQINAIVDYDNGNKGKYYSDEIRSNKKFYEDAGLDIETLKKKIDAGINVFIVAVEEKGKGEEDLYESILHEVYLHLTKFENSNNKADHIDGHGAEYYEKSGESPSYSPNLEDVPNSKMGKMWRRFKENWKEHKNEKK</sequence>
<protein>
    <recommendedName>
        <fullName evidence="4">RHS repeat-associated core domain-containing protein</fullName>
    </recommendedName>
</protein>